<dbReference type="AlphaFoldDB" id="A0A914QJ06"/>
<evidence type="ECO:0000256" key="3">
    <source>
        <dbReference type="ARBA" id="ARBA00022692"/>
    </source>
</evidence>
<feature type="transmembrane region" description="Helical" evidence="6">
    <location>
        <begin position="28"/>
        <end position="48"/>
    </location>
</feature>
<comment type="caution">
    <text evidence="6">Lacks conserved residue(s) required for the propagation of feature annotation.</text>
</comment>
<name>A0A914QJ06_9BILA</name>
<comment type="subcellular location">
    <subcellularLocation>
        <location evidence="1">Membrane</location>
        <topology evidence="1">Multi-pass membrane protein</topology>
    </subcellularLocation>
</comment>
<organism evidence="7 8">
    <name type="scientific">Panagrolaimus davidi</name>
    <dbReference type="NCBI Taxonomy" id="227884"/>
    <lineage>
        <taxon>Eukaryota</taxon>
        <taxon>Metazoa</taxon>
        <taxon>Ecdysozoa</taxon>
        <taxon>Nematoda</taxon>
        <taxon>Chromadorea</taxon>
        <taxon>Rhabditida</taxon>
        <taxon>Tylenchina</taxon>
        <taxon>Panagrolaimomorpha</taxon>
        <taxon>Panagrolaimoidea</taxon>
        <taxon>Panagrolaimidae</taxon>
        <taxon>Panagrolaimus</taxon>
    </lineage>
</organism>
<keyword evidence="5 6" id="KW-0472">Membrane</keyword>
<keyword evidence="3 6" id="KW-0812">Transmembrane</keyword>
<comment type="similarity">
    <text evidence="2 6">Belongs to the nematode receptor-like protein srg family.</text>
</comment>
<evidence type="ECO:0000256" key="1">
    <source>
        <dbReference type="ARBA" id="ARBA00004141"/>
    </source>
</evidence>
<keyword evidence="7" id="KW-1185">Reference proteome</keyword>
<feature type="transmembrane region" description="Helical" evidence="6">
    <location>
        <begin position="185"/>
        <end position="204"/>
    </location>
</feature>
<dbReference type="Proteomes" id="UP000887578">
    <property type="component" value="Unplaced"/>
</dbReference>
<reference evidence="8" key="1">
    <citation type="submission" date="2022-11" db="UniProtKB">
        <authorList>
            <consortium name="WormBaseParasite"/>
        </authorList>
    </citation>
    <scope>IDENTIFICATION</scope>
</reference>
<accession>A0A914QJ06</accession>
<feature type="transmembrane region" description="Helical" evidence="6">
    <location>
        <begin position="60"/>
        <end position="80"/>
    </location>
</feature>
<evidence type="ECO:0000313" key="8">
    <source>
        <dbReference type="WBParaSite" id="PDA_v2.g3462.t1"/>
    </source>
</evidence>
<keyword evidence="4 6" id="KW-1133">Transmembrane helix</keyword>
<dbReference type="GO" id="GO:0016020">
    <property type="term" value="C:membrane"/>
    <property type="evidence" value="ECO:0007669"/>
    <property type="project" value="UniProtKB-SubCell"/>
</dbReference>
<evidence type="ECO:0000313" key="7">
    <source>
        <dbReference type="Proteomes" id="UP000887578"/>
    </source>
</evidence>
<feature type="transmembrane region" description="Helical" evidence="6">
    <location>
        <begin position="142"/>
        <end position="165"/>
    </location>
</feature>
<protein>
    <recommendedName>
        <fullName evidence="6">Serpentine receptor class gamma</fullName>
    </recommendedName>
</protein>
<dbReference type="WBParaSite" id="PDA_v2.g3462.t1">
    <property type="protein sequence ID" value="PDA_v2.g3462.t1"/>
    <property type="gene ID" value="PDA_v2.g3462"/>
</dbReference>
<dbReference type="Pfam" id="PF02118">
    <property type="entry name" value="Srg"/>
    <property type="match status" value="1"/>
</dbReference>
<evidence type="ECO:0000256" key="4">
    <source>
        <dbReference type="ARBA" id="ARBA00022989"/>
    </source>
</evidence>
<proteinExistence type="inferred from homology"/>
<evidence type="ECO:0000256" key="6">
    <source>
        <dbReference type="RuleBase" id="RU280813"/>
    </source>
</evidence>
<sequence>MYIFNEFIFPDTKIVTEMNNIIQWYAKLFVGFWNTVLVLNRLTALLWWNRHSKIWDGKAFIVIIIILLAYPFIVNGYSFGNPCLLEIEEDECTEFMAQSQNFMAIVNSANAIISLFVGLFTAFSARFSLSDAKSSQKYEKQLLIQSIISSFLFGSYCALTAAYSILYPHQNNVNLAVLFDFIRDFSNLFYMIFHYSSAVSLVIIS</sequence>
<feature type="transmembrane region" description="Helical" evidence="6">
    <location>
        <begin position="100"/>
        <end position="122"/>
    </location>
</feature>
<evidence type="ECO:0000256" key="5">
    <source>
        <dbReference type="ARBA" id="ARBA00023136"/>
    </source>
</evidence>
<dbReference type="InterPro" id="IPR000609">
    <property type="entry name" value="7TM_GPCR_serpentine_rcpt_Srg"/>
</dbReference>
<dbReference type="GO" id="GO:0007606">
    <property type="term" value="P:sensory perception of chemical stimulus"/>
    <property type="evidence" value="ECO:0007669"/>
    <property type="project" value="UniProtKB-UniRule"/>
</dbReference>
<evidence type="ECO:0000256" key="2">
    <source>
        <dbReference type="ARBA" id="ARBA00005692"/>
    </source>
</evidence>
<dbReference type="GO" id="GO:0004888">
    <property type="term" value="F:transmembrane signaling receptor activity"/>
    <property type="evidence" value="ECO:0007669"/>
    <property type="project" value="InterPro"/>
</dbReference>